<dbReference type="GO" id="GO:0007229">
    <property type="term" value="P:integrin-mediated signaling pathway"/>
    <property type="evidence" value="ECO:0007669"/>
    <property type="project" value="TreeGrafter"/>
</dbReference>
<dbReference type="Gene3D" id="2.130.10.130">
    <property type="entry name" value="Integrin alpha, N-terminal"/>
    <property type="match status" value="4"/>
</dbReference>
<dbReference type="GO" id="GO:0033627">
    <property type="term" value="P:cell adhesion mediated by integrin"/>
    <property type="evidence" value="ECO:0007669"/>
    <property type="project" value="TreeGrafter"/>
</dbReference>
<dbReference type="Pfam" id="PF01839">
    <property type="entry name" value="FG-GAP"/>
    <property type="match status" value="7"/>
</dbReference>
<dbReference type="PANTHER" id="PTHR23220">
    <property type="entry name" value="INTEGRIN ALPHA"/>
    <property type="match status" value="1"/>
</dbReference>
<sequence length="662" mass="67928">MENSRSSIRVCLKQIRFVFNASYGLKLFYFFKNIRFFWTPFFFLSLGFSNCAIRTYNPGIPFSQAWLDTEFLSCALHNGCLNSITISNLSNTGNSVIETGFLVGTAFDNNSLSSVEVSLDGGAFLPATGTTSWAYRLPTGTNTWKMGSSHTISVRSKNSTGLISAVVSTSVRQGKNRDINGDGYPDLAVGAPSASSSAGQIFLFYSSGSGGIQASNLAAANASILGTASSTFGNFLDLGDVNGDGYADLAAAATTYSANTGQVYVFHSSGSSGISASTVGNANTTITGIASSQLGYVLGLGDINGDGYTDLATGAYMYGSHAGQAYVFHSTGSAGITASSYSGANTTITGPGSSNFAASLAVGDVNGDGYSDLAIGGNYYNTSTGNIWIFHSSGSGGITASSYSSANTNIPGETVYNDFGLPLAFGDVNGDGYADLASGANRYNNTFTGKIYVFQSTGSGGITASAAGSASTMITGQTSGDTFGGSISFGDINGDGYADLAVGATGYTSSTGRAYIFPSTGSAGLTTIASITIDGEATGNAFSSYLAFSDFNGDGYSDLAAGANSYSGNVGRAYVFLSSGKSGTTASLASAANTIISGAAGSTFGSSVASEDSIWDNYLKMVTRTGIFKTEDTSIFQISSRTNGFSIRDFSYLRELSQPNPF</sequence>
<keyword evidence="5" id="KW-1185">Reference proteome</keyword>
<dbReference type="PANTHER" id="PTHR23220:SF122">
    <property type="entry name" value="INTEGRIN ALPHA-PS1"/>
    <property type="match status" value="1"/>
</dbReference>
<evidence type="ECO:0000256" key="2">
    <source>
        <dbReference type="ARBA" id="ARBA00022737"/>
    </source>
</evidence>
<keyword evidence="2" id="KW-0677">Repeat</keyword>
<evidence type="ECO:0000256" key="3">
    <source>
        <dbReference type="ARBA" id="ARBA00023180"/>
    </source>
</evidence>
<keyword evidence="1" id="KW-0732">Signal</keyword>
<dbReference type="GO" id="GO:0005178">
    <property type="term" value="F:integrin binding"/>
    <property type="evidence" value="ECO:0007669"/>
    <property type="project" value="TreeGrafter"/>
</dbReference>
<dbReference type="GO" id="GO:0098609">
    <property type="term" value="P:cell-cell adhesion"/>
    <property type="evidence" value="ECO:0007669"/>
    <property type="project" value="TreeGrafter"/>
</dbReference>
<dbReference type="PROSITE" id="PS51470">
    <property type="entry name" value="FG_GAP"/>
    <property type="match status" value="7"/>
</dbReference>
<evidence type="ECO:0000313" key="5">
    <source>
        <dbReference type="Proteomes" id="UP000014540"/>
    </source>
</evidence>
<dbReference type="Proteomes" id="UP000014540">
    <property type="component" value="Unassembled WGS sequence"/>
</dbReference>
<dbReference type="STRING" id="1193011.LEP1GSC058_1412"/>
<evidence type="ECO:0000256" key="1">
    <source>
        <dbReference type="ARBA" id="ARBA00022729"/>
    </source>
</evidence>
<dbReference type="InterPro" id="IPR013519">
    <property type="entry name" value="Int_alpha_beta-p"/>
</dbReference>
<dbReference type="SMART" id="SM00191">
    <property type="entry name" value="Int_alpha"/>
    <property type="match status" value="7"/>
</dbReference>
<dbReference type="InterPro" id="IPR028994">
    <property type="entry name" value="Integrin_alpha_N"/>
</dbReference>
<dbReference type="InterPro" id="IPR013517">
    <property type="entry name" value="FG-GAP"/>
</dbReference>
<dbReference type="AlphaFoldDB" id="S3W8D9"/>
<dbReference type="PRINTS" id="PR01185">
    <property type="entry name" value="INTEGRINA"/>
</dbReference>
<keyword evidence="3" id="KW-0325">Glycoprotein</keyword>
<gene>
    <name evidence="4" type="ORF">LEP1GSC058_1412</name>
</gene>
<name>S3W8D9_9LEPT</name>
<comment type="caution">
    <text evidence="4">The sequence shown here is derived from an EMBL/GenBank/DDBJ whole genome shotgun (WGS) entry which is preliminary data.</text>
</comment>
<dbReference type="GO" id="GO:0009897">
    <property type="term" value="C:external side of plasma membrane"/>
    <property type="evidence" value="ECO:0007669"/>
    <property type="project" value="TreeGrafter"/>
</dbReference>
<dbReference type="EMBL" id="AKWZ02000001">
    <property type="protein sequence ID" value="EPG76312.1"/>
    <property type="molecule type" value="Genomic_DNA"/>
</dbReference>
<evidence type="ECO:0000313" key="4">
    <source>
        <dbReference type="EMBL" id="EPG76312.1"/>
    </source>
</evidence>
<dbReference type="GO" id="GO:0008305">
    <property type="term" value="C:integrin complex"/>
    <property type="evidence" value="ECO:0007669"/>
    <property type="project" value="InterPro"/>
</dbReference>
<proteinExistence type="predicted"/>
<accession>S3W8D9</accession>
<dbReference type="GO" id="GO:0007160">
    <property type="term" value="P:cell-matrix adhesion"/>
    <property type="evidence" value="ECO:0007669"/>
    <property type="project" value="TreeGrafter"/>
</dbReference>
<dbReference type="SUPFAM" id="SSF69318">
    <property type="entry name" value="Integrin alpha N-terminal domain"/>
    <property type="match status" value="2"/>
</dbReference>
<protein>
    <submittedName>
        <fullName evidence="4">FG-GAP repeat protein</fullName>
    </submittedName>
</protein>
<organism evidence="4 5">
    <name type="scientific">Leptospira fainei serovar Hurstbridge str. BUT 6</name>
    <dbReference type="NCBI Taxonomy" id="1193011"/>
    <lineage>
        <taxon>Bacteria</taxon>
        <taxon>Pseudomonadati</taxon>
        <taxon>Spirochaetota</taxon>
        <taxon>Spirochaetia</taxon>
        <taxon>Leptospirales</taxon>
        <taxon>Leptospiraceae</taxon>
        <taxon>Leptospira</taxon>
    </lineage>
</organism>
<reference evidence="4" key="1">
    <citation type="submission" date="2013-04" db="EMBL/GenBank/DDBJ databases">
        <authorList>
            <person name="Harkins D.M."/>
            <person name="Durkin A.S."/>
            <person name="Selengut J.D."/>
            <person name="Sanka R."/>
            <person name="DePew J."/>
            <person name="Purushe J."/>
            <person name="Ahmed A."/>
            <person name="van der Linden H."/>
            <person name="Goris M.G.A."/>
            <person name="Hartskeerl R.A."/>
            <person name="Vinetz J.M."/>
            <person name="Sutton G.G."/>
            <person name="Nelson W.C."/>
            <person name="Fouts D.E."/>
        </authorList>
    </citation>
    <scope>NUCLEOTIDE SEQUENCE [LARGE SCALE GENOMIC DNA]</scope>
    <source>
        <strain evidence="4">BUT 6</strain>
    </source>
</reference>
<dbReference type="InterPro" id="IPR000413">
    <property type="entry name" value="Integrin_alpha"/>
</dbReference>